<evidence type="ECO:0000313" key="1">
    <source>
        <dbReference type="EMBL" id="SUA28965.1"/>
    </source>
</evidence>
<reference evidence="1 2" key="1">
    <citation type="submission" date="2018-06" db="EMBL/GenBank/DDBJ databases">
        <authorList>
            <consortium name="Pathogen Informatics"/>
            <person name="Doyle S."/>
        </authorList>
    </citation>
    <scope>NUCLEOTIDE SEQUENCE [LARGE SCALE GENOMIC DNA]</scope>
    <source>
        <strain evidence="1 2">NCTC4524</strain>
    </source>
</reference>
<protein>
    <submittedName>
        <fullName evidence="1">Uncharacterized protein</fullName>
    </submittedName>
</protein>
<proteinExistence type="predicted"/>
<sequence length="392" mass="42431">MTEPSTPDARVVAAMRLSGRRFEPAGMPADALVEVAAFEDLLRSLVRLYWLDRHPNRTRLPKGYDSTITLRLTAIGTGSAVPVLEYDSALMPDDIFGPHEITQDFERAVEAIDDFINYGFSDKGRIPSDIQRLPSGKVKKFGQTMRKGEAIQVSSVLPPDPTGWESITRYTRDARSHALVGLIGNFTQPVTVEGQVIDFKVSSGQLIIRSRDHGGDISVPYQESDVKVSIVGSPENQLFEGQAEGIGEFNADGRLTKLIAVNSLAVTDVTANARVVRTALDALGDLTQGWVDGESGEPITDAAIERGRTVIDAMIALSNITRTVAPTEEGGVTFFWPEAENQLSIEVEPSGALYIHTTDLTAGTFSDGKVPADDANVIDALDTWLSEAVTDD</sequence>
<organism evidence="1 2">
    <name type="scientific">Mycolicibacterium senegalense</name>
    <dbReference type="NCBI Taxonomy" id="1796"/>
    <lineage>
        <taxon>Bacteria</taxon>
        <taxon>Bacillati</taxon>
        <taxon>Actinomycetota</taxon>
        <taxon>Actinomycetes</taxon>
        <taxon>Mycobacteriales</taxon>
        <taxon>Mycobacteriaceae</taxon>
        <taxon>Mycolicibacterium</taxon>
    </lineage>
</organism>
<dbReference type="AlphaFoldDB" id="A0A378W7B4"/>
<dbReference type="RefSeq" id="WP_145977854.1">
    <property type="nucleotide sequence ID" value="NZ_CP081000.1"/>
</dbReference>
<evidence type="ECO:0000313" key="2">
    <source>
        <dbReference type="Proteomes" id="UP000254945"/>
    </source>
</evidence>
<name>A0A378W7B4_9MYCO</name>
<dbReference type="Proteomes" id="UP000254945">
    <property type="component" value="Unassembled WGS sequence"/>
</dbReference>
<accession>A0A378W7B4</accession>
<gene>
    <name evidence="1" type="ORF">NCTC4524_04951</name>
</gene>
<dbReference type="EMBL" id="UGQQ01000002">
    <property type="protein sequence ID" value="SUA28965.1"/>
    <property type="molecule type" value="Genomic_DNA"/>
</dbReference>